<evidence type="ECO:0000313" key="3">
    <source>
        <dbReference type="Proteomes" id="UP000004848"/>
    </source>
</evidence>
<reference evidence="2 3" key="1">
    <citation type="submission" date="2006-05" db="EMBL/GenBank/DDBJ databases">
        <authorList>
            <person name="King G."/>
            <person name="Ferriera S."/>
            <person name="Johnson J."/>
            <person name="Kravitz S."/>
            <person name="Beeson K."/>
            <person name="Sutton G."/>
            <person name="Rogers Y.-H."/>
            <person name="Friedman R."/>
            <person name="Frazier M."/>
            <person name="Venter J.C."/>
        </authorList>
    </citation>
    <scope>NUCLEOTIDE SEQUENCE [LARGE SCALE GENOMIC DNA]</scope>
    <source>
        <strain evidence="3">ATCC 25650 / DSM 13394 / JCM 20685 / NBRC 16684 / NCIMB 2208 / IAM 12614 / B1</strain>
    </source>
</reference>
<dbReference type="eggNOG" id="COG2343">
    <property type="taxonomic scope" value="Bacteria"/>
</dbReference>
<evidence type="ECO:0000259" key="1">
    <source>
        <dbReference type="Pfam" id="PF04248"/>
    </source>
</evidence>
<gene>
    <name evidence="2" type="ORF">SIAM614_22937</name>
</gene>
<organism evidence="2 3">
    <name type="scientific">Roseibium aggregatum (strain ATCC 25650 / DSM 13394 / JCM 20685 / NBRC 16684 / NCIMB 2208 / IAM 12614 / B1)</name>
    <name type="common">Stappia aggregata</name>
    <dbReference type="NCBI Taxonomy" id="384765"/>
    <lineage>
        <taxon>Bacteria</taxon>
        <taxon>Pseudomonadati</taxon>
        <taxon>Pseudomonadota</taxon>
        <taxon>Alphaproteobacteria</taxon>
        <taxon>Hyphomicrobiales</taxon>
        <taxon>Stappiaceae</taxon>
        <taxon>Roseibium</taxon>
    </lineage>
</organism>
<accession>A0NMZ4</accession>
<dbReference type="InterPro" id="IPR007361">
    <property type="entry name" value="DUF427"/>
</dbReference>
<dbReference type="Gene3D" id="2.170.150.40">
    <property type="entry name" value="Domain of unknown function (DUF427)"/>
    <property type="match status" value="1"/>
</dbReference>
<comment type="caution">
    <text evidence="2">The sequence shown here is derived from an EMBL/GenBank/DDBJ whole genome shotgun (WGS) entry which is preliminary data.</text>
</comment>
<proteinExistence type="predicted"/>
<dbReference type="InterPro" id="IPR038694">
    <property type="entry name" value="DUF427_sf"/>
</dbReference>
<sequence length="138" mass="15477">MSTNSTEDMMTAQTMPAFETAIRNPNDPGHLMVIKDVPRRIRIYQGAALLADSINAVRVLEIGKSFYDPVIYVPEADLKTRFGYVDKSTHCPIKGDASYISHDGEEIGWVYRSPVPMAEKLSGHYAFWPSKVRIVEGE</sequence>
<dbReference type="Proteomes" id="UP000004848">
    <property type="component" value="Unassembled WGS sequence"/>
</dbReference>
<dbReference type="PANTHER" id="PTHR34310:SF9">
    <property type="entry name" value="BLR5716 PROTEIN"/>
    <property type="match status" value="1"/>
</dbReference>
<dbReference type="AlphaFoldDB" id="A0NMZ4"/>
<protein>
    <recommendedName>
        <fullName evidence="1">DUF427 domain-containing protein</fullName>
    </recommendedName>
</protein>
<feature type="domain" description="DUF427" evidence="1">
    <location>
        <begin position="42"/>
        <end position="129"/>
    </location>
</feature>
<dbReference type="Pfam" id="PF04248">
    <property type="entry name" value="NTP_transf_9"/>
    <property type="match status" value="1"/>
</dbReference>
<name>A0NMZ4_ROSAI</name>
<evidence type="ECO:0000313" key="2">
    <source>
        <dbReference type="EMBL" id="EAV45525.1"/>
    </source>
</evidence>
<dbReference type="EMBL" id="AAUW01000002">
    <property type="protein sequence ID" value="EAV45525.1"/>
    <property type="molecule type" value="Genomic_DNA"/>
</dbReference>
<dbReference type="PANTHER" id="PTHR34310">
    <property type="entry name" value="DUF427 DOMAIN PROTEIN (AFU_ORTHOLOGUE AFUA_3G02220)"/>
    <property type="match status" value="1"/>
</dbReference>